<dbReference type="InParanoid" id="A0A1Q3AYX0"/>
<feature type="non-terminal residue" evidence="1">
    <location>
        <position position="1"/>
    </location>
</feature>
<reference evidence="2" key="1">
    <citation type="submission" date="2016-04" db="EMBL/GenBank/DDBJ databases">
        <title>Cephalotus genome sequencing.</title>
        <authorList>
            <person name="Fukushima K."/>
            <person name="Hasebe M."/>
            <person name="Fang X."/>
        </authorList>
    </citation>
    <scope>NUCLEOTIDE SEQUENCE [LARGE SCALE GENOMIC DNA]</scope>
    <source>
        <strain evidence="2">cv. St1</strain>
    </source>
</reference>
<dbReference type="PANTHER" id="PTHR11439:SF461">
    <property type="entry name" value="OS10G0432200 PROTEIN"/>
    <property type="match status" value="1"/>
</dbReference>
<protein>
    <recommendedName>
        <fullName evidence="3">Mitochondrial protein</fullName>
    </recommendedName>
</protein>
<proteinExistence type="predicted"/>
<dbReference type="STRING" id="3775.A0A1Q3AYX0"/>
<evidence type="ECO:0000313" key="1">
    <source>
        <dbReference type="EMBL" id="GAV60920.1"/>
    </source>
</evidence>
<accession>A0A1Q3AYX0</accession>
<evidence type="ECO:0000313" key="2">
    <source>
        <dbReference type="Proteomes" id="UP000187406"/>
    </source>
</evidence>
<feature type="non-terminal residue" evidence="1">
    <location>
        <position position="157"/>
    </location>
</feature>
<sequence length="157" mass="17983">KYAFDVFERVGLTDSKTSTSPLEQNVKLQYDDDELLPNPIIYRRLVDSLVYLTVTCPDIAYVVHLVSQFMVAPWTTHFATVFRILRYIKGTLFYGLQNDRLHTSLFCYVTWARSPSDRMSTTGYCVFVGGNLVSWKSKKQNMVARSSVKSECGCIKL</sequence>
<evidence type="ECO:0008006" key="3">
    <source>
        <dbReference type="Google" id="ProtNLM"/>
    </source>
</evidence>
<dbReference type="EMBL" id="BDDD01000177">
    <property type="protein sequence ID" value="GAV60920.1"/>
    <property type="molecule type" value="Genomic_DNA"/>
</dbReference>
<dbReference type="PANTHER" id="PTHR11439">
    <property type="entry name" value="GAG-POL-RELATED RETROTRANSPOSON"/>
    <property type="match status" value="1"/>
</dbReference>
<dbReference type="AlphaFoldDB" id="A0A1Q3AYX0"/>
<dbReference type="OrthoDB" id="1645289at2759"/>
<name>A0A1Q3AYX0_CEPFO</name>
<keyword evidence="2" id="KW-1185">Reference proteome</keyword>
<gene>
    <name evidence="1" type="ORF">CFOL_v3_04448</name>
</gene>
<dbReference type="Proteomes" id="UP000187406">
    <property type="component" value="Unassembled WGS sequence"/>
</dbReference>
<organism evidence="1 2">
    <name type="scientific">Cephalotus follicularis</name>
    <name type="common">Albany pitcher plant</name>
    <dbReference type="NCBI Taxonomy" id="3775"/>
    <lineage>
        <taxon>Eukaryota</taxon>
        <taxon>Viridiplantae</taxon>
        <taxon>Streptophyta</taxon>
        <taxon>Embryophyta</taxon>
        <taxon>Tracheophyta</taxon>
        <taxon>Spermatophyta</taxon>
        <taxon>Magnoliopsida</taxon>
        <taxon>eudicotyledons</taxon>
        <taxon>Gunneridae</taxon>
        <taxon>Pentapetalae</taxon>
        <taxon>rosids</taxon>
        <taxon>fabids</taxon>
        <taxon>Oxalidales</taxon>
        <taxon>Cephalotaceae</taxon>
        <taxon>Cephalotus</taxon>
    </lineage>
</organism>
<dbReference type="CDD" id="cd09272">
    <property type="entry name" value="RNase_HI_RT_Ty1"/>
    <property type="match status" value="1"/>
</dbReference>
<comment type="caution">
    <text evidence="1">The sequence shown here is derived from an EMBL/GenBank/DDBJ whole genome shotgun (WGS) entry which is preliminary data.</text>
</comment>